<dbReference type="EMBL" id="GBXM01053839">
    <property type="protein sequence ID" value="JAH54738.1"/>
    <property type="molecule type" value="Transcribed_RNA"/>
</dbReference>
<evidence type="ECO:0000313" key="1">
    <source>
        <dbReference type="EMBL" id="JAH54738.1"/>
    </source>
</evidence>
<proteinExistence type="predicted"/>
<reference evidence="1" key="2">
    <citation type="journal article" date="2015" name="Fish Shellfish Immunol.">
        <title>Early steps in the European eel (Anguilla anguilla)-Vibrio vulnificus interaction in the gills: Role of the RtxA13 toxin.</title>
        <authorList>
            <person name="Callol A."/>
            <person name="Pajuelo D."/>
            <person name="Ebbesson L."/>
            <person name="Teles M."/>
            <person name="MacKenzie S."/>
            <person name="Amaro C."/>
        </authorList>
    </citation>
    <scope>NUCLEOTIDE SEQUENCE</scope>
</reference>
<organism evidence="1">
    <name type="scientific">Anguilla anguilla</name>
    <name type="common">European freshwater eel</name>
    <name type="synonym">Muraena anguilla</name>
    <dbReference type="NCBI Taxonomy" id="7936"/>
    <lineage>
        <taxon>Eukaryota</taxon>
        <taxon>Metazoa</taxon>
        <taxon>Chordata</taxon>
        <taxon>Craniata</taxon>
        <taxon>Vertebrata</taxon>
        <taxon>Euteleostomi</taxon>
        <taxon>Actinopterygii</taxon>
        <taxon>Neopterygii</taxon>
        <taxon>Teleostei</taxon>
        <taxon>Anguilliformes</taxon>
        <taxon>Anguillidae</taxon>
        <taxon>Anguilla</taxon>
    </lineage>
</organism>
<reference evidence="1" key="1">
    <citation type="submission" date="2014-11" db="EMBL/GenBank/DDBJ databases">
        <authorList>
            <person name="Amaro Gonzalez C."/>
        </authorList>
    </citation>
    <scope>NUCLEOTIDE SEQUENCE</scope>
</reference>
<accession>A0A0E9TPU9</accession>
<dbReference type="AlphaFoldDB" id="A0A0E9TPU9"/>
<sequence length="43" mass="5139">MKGSGDYRKHKICEKQLTKNIFLHYCLDLITIYMKKSPVPIKR</sequence>
<name>A0A0E9TPU9_ANGAN</name>
<protein>
    <submittedName>
        <fullName evidence="1">Uncharacterized protein</fullName>
    </submittedName>
</protein>